<dbReference type="PANTHER" id="PTHR47829">
    <property type="entry name" value="HYDROLASE, PUTATIVE (AFU_ORTHOLOGUE AFUA_1G12880)-RELATED"/>
    <property type="match status" value="1"/>
</dbReference>
<dbReference type="InterPro" id="IPR006439">
    <property type="entry name" value="HAD-SF_hydro_IA"/>
</dbReference>
<dbReference type="PRINTS" id="PR00413">
    <property type="entry name" value="HADHALOGNASE"/>
</dbReference>
<dbReference type="InterPro" id="IPR036412">
    <property type="entry name" value="HAD-like_sf"/>
</dbReference>
<evidence type="ECO:0000313" key="2">
    <source>
        <dbReference type="Proteomes" id="UP000676079"/>
    </source>
</evidence>
<dbReference type="Proteomes" id="UP000676079">
    <property type="component" value="Chromosome"/>
</dbReference>
<proteinExistence type="predicted"/>
<reference evidence="1 2" key="1">
    <citation type="submission" date="2021-05" db="EMBL/GenBank/DDBJ databases">
        <title>Direct Submission.</title>
        <authorList>
            <person name="Li K."/>
            <person name="Gao J."/>
        </authorList>
    </citation>
    <scope>NUCLEOTIDE SEQUENCE [LARGE SCALE GENOMIC DNA]</scope>
    <source>
        <strain evidence="1 2">Mg02</strain>
    </source>
</reference>
<accession>A0ABX8BEB2</accession>
<dbReference type="SUPFAM" id="SSF56784">
    <property type="entry name" value="HAD-like"/>
    <property type="match status" value="1"/>
</dbReference>
<name>A0ABX8BEB2_9ACTN</name>
<organism evidence="1 2">
    <name type="scientific">Nocardiopsis changdeensis</name>
    <dbReference type="NCBI Taxonomy" id="2831969"/>
    <lineage>
        <taxon>Bacteria</taxon>
        <taxon>Bacillati</taxon>
        <taxon>Actinomycetota</taxon>
        <taxon>Actinomycetes</taxon>
        <taxon>Streptosporangiales</taxon>
        <taxon>Nocardiopsidaceae</taxon>
        <taxon>Nocardiopsis</taxon>
    </lineage>
</organism>
<dbReference type="Pfam" id="PF00702">
    <property type="entry name" value="Hydrolase"/>
    <property type="match status" value="1"/>
</dbReference>
<dbReference type="NCBIfam" id="TIGR01509">
    <property type="entry name" value="HAD-SF-IA-v3"/>
    <property type="match status" value="1"/>
</dbReference>
<sequence length="213" mass="22942">MSSASPVLPFRGLILDFVGVLTAPVGPPLRRWCVDQGLPAHAWGHVLGRHPEGRRLYRELEAGRLGQAEWNRLTALLLGVDEHVDLMGRAWARVQPAVEMVELARLARRAGVRTALLSNSFGRDPYDPYRVLGVAGLCEVEVLSEVEGLAKPDPEIYRRTLDRMGLDGGECVFVDDRAENLSPAAELGITVVHADSSPGTAGRVAGLLGLPGG</sequence>
<dbReference type="InterPro" id="IPR023214">
    <property type="entry name" value="HAD_sf"/>
</dbReference>
<keyword evidence="2" id="KW-1185">Reference proteome</keyword>
<dbReference type="Gene3D" id="1.10.150.240">
    <property type="entry name" value="Putative phosphatase, domain 2"/>
    <property type="match status" value="1"/>
</dbReference>
<evidence type="ECO:0000313" key="1">
    <source>
        <dbReference type="EMBL" id="QUX20585.1"/>
    </source>
</evidence>
<dbReference type="PANTHER" id="PTHR47829:SF1">
    <property type="entry name" value="HAD FAMILY PHOSPHATASE"/>
    <property type="match status" value="1"/>
</dbReference>
<dbReference type="Gene3D" id="3.40.50.1000">
    <property type="entry name" value="HAD superfamily/HAD-like"/>
    <property type="match status" value="1"/>
</dbReference>
<dbReference type="GO" id="GO:0016787">
    <property type="term" value="F:hydrolase activity"/>
    <property type="evidence" value="ECO:0007669"/>
    <property type="project" value="UniProtKB-KW"/>
</dbReference>
<gene>
    <name evidence="1" type="ORF">KGD84_18950</name>
</gene>
<dbReference type="InterPro" id="IPR023198">
    <property type="entry name" value="PGP-like_dom2"/>
</dbReference>
<keyword evidence="1" id="KW-0378">Hydrolase</keyword>
<dbReference type="EMBL" id="CP074133">
    <property type="protein sequence ID" value="QUX20585.1"/>
    <property type="molecule type" value="Genomic_DNA"/>
</dbReference>
<dbReference type="InterPro" id="IPR052898">
    <property type="entry name" value="ACAD10-like"/>
</dbReference>
<dbReference type="RefSeq" id="WP_220561781.1">
    <property type="nucleotide sequence ID" value="NZ_CP074133.1"/>
</dbReference>
<protein>
    <submittedName>
        <fullName evidence="1">HAD-IA family hydrolase</fullName>
    </submittedName>
</protein>